<dbReference type="SMART" id="SM00028">
    <property type="entry name" value="TPR"/>
    <property type="match status" value="4"/>
</dbReference>
<evidence type="ECO:0000313" key="2">
    <source>
        <dbReference type="EMBL" id="GAA3734628.1"/>
    </source>
</evidence>
<dbReference type="Gene3D" id="1.10.8.430">
    <property type="entry name" value="Helical domain of apoptotic protease-activating factors"/>
    <property type="match status" value="1"/>
</dbReference>
<comment type="caution">
    <text evidence="2">The sequence shown here is derived from an EMBL/GenBank/DDBJ whole genome shotgun (WGS) entry which is preliminary data.</text>
</comment>
<organism evidence="2 3">
    <name type="scientific">Salinactinospora qingdaonensis</name>
    <dbReference type="NCBI Taxonomy" id="702744"/>
    <lineage>
        <taxon>Bacteria</taxon>
        <taxon>Bacillati</taxon>
        <taxon>Actinomycetota</taxon>
        <taxon>Actinomycetes</taxon>
        <taxon>Streptosporangiales</taxon>
        <taxon>Nocardiopsidaceae</taxon>
        <taxon>Salinactinospora</taxon>
    </lineage>
</organism>
<dbReference type="SUPFAM" id="SSF48452">
    <property type="entry name" value="TPR-like"/>
    <property type="match status" value="1"/>
</dbReference>
<sequence>MADGSSDPSARSADAEGTHGGAGMQNRLAGNIGAAVQAGEIHGGVNITAAPAKRAPVPRQLPLAASGFVNRRAELDRLDALLASTADGRTQGAAAAVVISAIGGAPGIGKTALALHWAHRVRARFVDGDLYVNLHGHGPGPRLDAAAALDSLLRTLDVPPDRIPLDLDGKAGLFRSRVNGKRMLLLVDDALSVEQVRPLLPASPTCLVLITSRSTLPGLAAREGARKMTLETLSVEESLVLLREHLGASRVDAEPEAARKLVDQCARLPLALRILAERLNELPETALGTVMADLSAEDARLDELGVTGDELSDVRAVFSASYGALSAEAARLFRTLGTYPGTEFGPTACAAAVALPVSRTRRLLEHLAGASLLQRLGEGRYRLHDLLRVYAVERFRAEEPAGQEAVVLGRLGAWYVVSARNAVRAVLPNFRFVAFDGGEYGEPAVFESATAALTWFARERATIVQTIRALPKQGLDDLAWRLPATVYPLFEYTWHWVEWRDIHLTGLEAARTLDDRHGQARNLLGLADAEWSMGNGATAVEHYDAALTTAREAGDDWTEGFALRQLGTLRWNRGGDEQAQVLLQEAAAVFRRAEERRGEGMALLSLADCERDQGRFEAALERARAAIALFIDISDTWTVAWARCCLAAILTAAGRYETAVAEYKTAIAVFSEMHNLEGEAVARMGLGRAHAAAEHNEAARSQLGAALDILRSMADPRADEVAAEIARLT</sequence>
<dbReference type="Pfam" id="PF13424">
    <property type="entry name" value="TPR_12"/>
    <property type="match status" value="1"/>
</dbReference>
<dbReference type="PRINTS" id="PR00364">
    <property type="entry name" value="DISEASERSIST"/>
</dbReference>
<evidence type="ECO:0000256" key="1">
    <source>
        <dbReference type="SAM" id="MobiDB-lite"/>
    </source>
</evidence>
<dbReference type="PANTHER" id="PTHR47691:SF3">
    <property type="entry name" value="HTH-TYPE TRANSCRIPTIONAL REGULATOR RV0890C-RELATED"/>
    <property type="match status" value="1"/>
</dbReference>
<dbReference type="Gene3D" id="3.40.50.300">
    <property type="entry name" value="P-loop containing nucleotide triphosphate hydrolases"/>
    <property type="match status" value="1"/>
</dbReference>
<dbReference type="Proteomes" id="UP001500908">
    <property type="component" value="Unassembled WGS sequence"/>
</dbReference>
<reference evidence="3" key="1">
    <citation type="journal article" date="2019" name="Int. J. Syst. Evol. Microbiol.">
        <title>The Global Catalogue of Microorganisms (GCM) 10K type strain sequencing project: providing services to taxonomists for standard genome sequencing and annotation.</title>
        <authorList>
            <consortium name="The Broad Institute Genomics Platform"/>
            <consortium name="The Broad Institute Genome Sequencing Center for Infectious Disease"/>
            <person name="Wu L."/>
            <person name="Ma J."/>
        </authorList>
    </citation>
    <scope>NUCLEOTIDE SEQUENCE [LARGE SCALE GENOMIC DNA]</scope>
    <source>
        <strain evidence="3">JCM 17137</strain>
    </source>
</reference>
<keyword evidence="3" id="KW-1185">Reference proteome</keyword>
<evidence type="ECO:0000313" key="3">
    <source>
        <dbReference type="Proteomes" id="UP001500908"/>
    </source>
</evidence>
<dbReference type="InterPro" id="IPR011990">
    <property type="entry name" value="TPR-like_helical_dom_sf"/>
</dbReference>
<dbReference type="RefSeq" id="WP_344968488.1">
    <property type="nucleotide sequence ID" value="NZ_BAABDD010000004.1"/>
</dbReference>
<accession>A0ABP7FAH2</accession>
<protein>
    <submittedName>
        <fullName evidence="2">XRE family transcriptional regulator</fullName>
    </submittedName>
</protein>
<dbReference type="InterPro" id="IPR027417">
    <property type="entry name" value="P-loop_NTPase"/>
</dbReference>
<dbReference type="EMBL" id="BAABDD010000004">
    <property type="protein sequence ID" value="GAA3734628.1"/>
    <property type="molecule type" value="Genomic_DNA"/>
</dbReference>
<dbReference type="Gene3D" id="1.25.40.10">
    <property type="entry name" value="Tetratricopeptide repeat domain"/>
    <property type="match status" value="1"/>
</dbReference>
<proteinExistence type="predicted"/>
<dbReference type="InterPro" id="IPR042197">
    <property type="entry name" value="Apaf_helical"/>
</dbReference>
<gene>
    <name evidence="2" type="ORF">GCM10022402_13640</name>
</gene>
<dbReference type="SUPFAM" id="SSF52540">
    <property type="entry name" value="P-loop containing nucleoside triphosphate hydrolases"/>
    <property type="match status" value="1"/>
</dbReference>
<feature type="region of interest" description="Disordered" evidence="1">
    <location>
        <begin position="1"/>
        <end position="26"/>
    </location>
</feature>
<dbReference type="InterPro" id="IPR019734">
    <property type="entry name" value="TPR_rpt"/>
</dbReference>
<dbReference type="PANTHER" id="PTHR47691">
    <property type="entry name" value="REGULATOR-RELATED"/>
    <property type="match status" value="1"/>
</dbReference>
<name>A0ABP7FAH2_9ACTN</name>